<gene>
    <name evidence="4" type="ORF">HPP92_025563</name>
</gene>
<dbReference type="Proteomes" id="UP000636800">
    <property type="component" value="Unassembled WGS sequence"/>
</dbReference>
<dbReference type="PROSITE" id="PS50896">
    <property type="entry name" value="LISH"/>
    <property type="match status" value="1"/>
</dbReference>
<dbReference type="PROSITE" id="PS50897">
    <property type="entry name" value="CTLH"/>
    <property type="match status" value="1"/>
</dbReference>
<accession>A0A835PGU9</accession>
<name>A0A835PGU9_VANPL</name>
<reference evidence="4 5" key="1">
    <citation type="journal article" date="2020" name="Nat. Food">
        <title>A phased Vanilla planifolia genome enables genetic improvement of flavour and production.</title>
        <authorList>
            <person name="Hasing T."/>
            <person name="Tang H."/>
            <person name="Brym M."/>
            <person name="Khazi F."/>
            <person name="Huang T."/>
            <person name="Chambers A.H."/>
        </authorList>
    </citation>
    <scope>NUCLEOTIDE SEQUENCE [LARGE SCALE GENOMIC DNA]</scope>
    <source>
        <tissue evidence="4">Leaf</tissue>
    </source>
</reference>
<comment type="caution">
    <text evidence="4">The sequence shown here is derived from an EMBL/GenBank/DDBJ whole genome shotgun (WGS) entry which is preliminary data.</text>
</comment>
<organism evidence="4 5">
    <name type="scientific">Vanilla planifolia</name>
    <name type="common">Vanilla</name>
    <dbReference type="NCBI Taxonomy" id="51239"/>
    <lineage>
        <taxon>Eukaryota</taxon>
        <taxon>Viridiplantae</taxon>
        <taxon>Streptophyta</taxon>
        <taxon>Embryophyta</taxon>
        <taxon>Tracheophyta</taxon>
        <taxon>Spermatophyta</taxon>
        <taxon>Magnoliopsida</taxon>
        <taxon>Liliopsida</taxon>
        <taxon>Asparagales</taxon>
        <taxon>Orchidaceae</taxon>
        <taxon>Vanilloideae</taxon>
        <taxon>Vanilleae</taxon>
        <taxon>Vanilla</taxon>
    </lineage>
</organism>
<protein>
    <recommendedName>
        <fullName evidence="3">CTLH domain-containing protein</fullName>
    </recommendedName>
</protein>
<dbReference type="OrthoDB" id="726582at2759"/>
<evidence type="ECO:0000256" key="2">
    <source>
        <dbReference type="ARBA" id="ARBA00022737"/>
    </source>
</evidence>
<dbReference type="AlphaFoldDB" id="A0A835PGU9"/>
<proteinExistence type="predicted"/>
<keyword evidence="5" id="KW-1185">Reference proteome</keyword>
<keyword evidence="1" id="KW-0853">WD repeat</keyword>
<dbReference type="InterPro" id="IPR051350">
    <property type="entry name" value="WD_repeat-ST_regulator"/>
</dbReference>
<dbReference type="EMBL" id="JADCNL010000014">
    <property type="protein sequence ID" value="KAG0452899.1"/>
    <property type="molecule type" value="Genomic_DNA"/>
</dbReference>
<dbReference type="Pfam" id="PF23627">
    <property type="entry name" value="LisH_WDR26"/>
    <property type="match status" value="1"/>
</dbReference>
<evidence type="ECO:0000259" key="3">
    <source>
        <dbReference type="PROSITE" id="PS50897"/>
    </source>
</evidence>
<dbReference type="PANTHER" id="PTHR22838:SF23">
    <property type="entry name" value="WD REPEAT-CONTAINING PROTEIN WDS HOMOLOG"/>
    <property type="match status" value="1"/>
</dbReference>
<dbReference type="InterPro" id="IPR006594">
    <property type="entry name" value="LisH"/>
</dbReference>
<evidence type="ECO:0000313" key="4">
    <source>
        <dbReference type="EMBL" id="KAG0452899.1"/>
    </source>
</evidence>
<feature type="domain" description="CTLH" evidence="3">
    <location>
        <begin position="67"/>
        <end position="114"/>
    </location>
</feature>
<dbReference type="InterPro" id="IPR006595">
    <property type="entry name" value="CTLH_C"/>
</dbReference>
<evidence type="ECO:0000256" key="1">
    <source>
        <dbReference type="ARBA" id="ARBA00022574"/>
    </source>
</evidence>
<keyword evidence="2" id="KW-0677">Repeat</keyword>
<dbReference type="PANTHER" id="PTHR22838">
    <property type="entry name" value="WD REPEAT PROTEIN 26-RELATED"/>
    <property type="match status" value="1"/>
</dbReference>
<sequence length="222" mass="25195">MPSKSIPTSTPDPCKTLGCRLPINHSEFVRLILSSLYSLGYRRAALSLELESGIPLDSMEYSSLLTQILSGRWDDCICTIDSIDDLDARKRTAAAFLVFREHFLELVSSGNMLLLAIDVLQKRISPLELDRSSVHRLARAIVSLEEKVTLEDRFRRRIGLLMDLVEVLPPWIKVPCGRLEHLVETAVLKQVESCLYHNSPEEVTLFEDHKCSLEHIPYIVQP</sequence>
<evidence type="ECO:0000313" key="5">
    <source>
        <dbReference type="Proteomes" id="UP000636800"/>
    </source>
</evidence>